<dbReference type="AlphaFoldDB" id="A0A1I3VWU0"/>
<protein>
    <submittedName>
        <fullName evidence="2">Tetratricopeptide repeat</fullName>
    </submittedName>
</protein>
<gene>
    <name evidence="2" type="ORF">SAMN04488082_11145</name>
</gene>
<dbReference type="Pfam" id="PF14559">
    <property type="entry name" value="TPR_19"/>
    <property type="match status" value="1"/>
</dbReference>
<feature type="transmembrane region" description="Helical" evidence="1">
    <location>
        <begin position="39"/>
        <end position="60"/>
    </location>
</feature>
<keyword evidence="3" id="KW-1185">Reference proteome</keyword>
<evidence type="ECO:0000256" key="1">
    <source>
        <dbReference type="SAM" id="Phobius"/>
    </source>
</evidence>
<dbReference type="Gene3D" id="1.25.40.10">
    <property type="entry name" value="Tetratricopeptide repeat domain"/>
    <property type="match status" value="1"/>
</dbReference>
<reference evidence="3" key="1">
    <citation type="submission" date="2016-10" db="EMBL/GenBank/DDBJ databases">
        <authorList>
            <person name="Varghese N."/>
            <person name="Submissions S."/>
        </authorList>
    </citation>
    <scope>NUCLEOTIDE SEQUENCE [LARGE SCALE GENOMIC DNA]</scope>
    <source>
        <strain evidence="3">DSM 5918</strain>
    </source>
</reference>
<accession>A0A1I3VWU0</accession>
<dbReference type="Proteomes" id="UP000198635">
    <property type="component" value="Unassembled WGS sequence"/>
</dbReference>
<proteinExistence type="predicted"/>
<dbReference type="RefSeq" id="WP_092375558.1">
    <property type="nucleotide sequence ID" value="NZ_FORX01000011.1"/>
</dbReference>
<name>A0A1I3VWU0_9BACT</name>
<keyword evidence="1" id="KW-1133">Transmembrane helix</keyword>
<dbReference type="STRING" id="52560.SAMN04488082_11145"/>
<evidence type="ECO:0000313" key="2">
    <source>
        <dbReference type="EMBL" id="SFJ98696.1"/>
    </source>
</evidence>
<dbReference type="InterPro" id="IPR011990">
    <property type="entry name" value="TPR-like_helical_dom_sf"/>
</dbReference>
<keyword evidence="1" id="KW-0812">Transmembrane</keyword>
<organism evidence="2 3">
    <name type="scientific">Desulfomicrobium apsheronum</name>
    <dbReference type="NCBI Taxonomy" id="52560"/>
    <lineage>
        <taxon>Bacteria</taxon>
        <taxon>Pseudomonadati</taxon>
        <taxon>Thermodesulfobacteriota</taxon>
        <taxon>Desulfovibrionia</taxon>
        <taxon>Desulfovibrionales</taxon>
        <taxon>Desulfomicrobiaceae</taxon>
        <taxon>Desulfomicrobium</taxon>
    </lineage>
</organism>
<keyword evidence="1" id="KW-0472">Membrane</keyword>
<sequence length="279" mass="31684">MSLIYQSLQQATAGGATGEAFRPAMQQRRSQGRDMSKRVVFLLLILSVFCMTGYGLVVWAQKEVRLWLPIEQTARVIEGPGTVEIIPWEEESLPTPLAKLETLTASLDARDEAPPVQKTLPAPEPDTAQQLQPSKELEELFQRRARRNRVVMELDRQLASAWIRDDLQAMSPLLEKLLREAGQDSVLYRKWAGTVALKRGDHAEAEKMFVNLTRDHRADATVRVNLVLALLGQQKNEAARQTWKRLQEDFPQDQKIRDLGKIIPEEVKRRPEMNASTPS</sequence>
<evidence type="ECO:0000313" key="3">
    <source>
        <dbReference type="Proteomes" id="UP000198635"/>
    </source>
</evidence>
<dbReference type="EMBL" id="FORX01000011">
    <property type="protein sequence ID" value="SFJ98696.1"/>
    <property type="molecule type" value="Genomic_DNA"/>
</dbReference>
<dbReference type="SUPFAM" id="SSF48452">
    <property type="entry name" value="TPR-like"/>
    <property type="match status" value="1"/>
</dbReference>